<organism evidence="1 2">
    <name type="scientific">Helicobacter canadensis MIT 98-5491</name>
    <dbReference type="NCBI Taxonomy" id="537970"/>
    <lineage>
        <taxon>Bacteria</taxon>
        <taxon>Pseudomonadati</taxon>
        <taxon>Campylobacterota</taxon>
        <taxon>Epsilonproteobacteria</taxon>
        <taxon>Campylobacterales</taxon>
        <taxon>Helicobacteraceae</taxon>
        <taxon>Helicobacter</taxon>
    </lineage>
</organism>
<dbReference type="HOGENOM" id="CLU_2537904_0_0_7"/>
<evidence type="ECO:0000313" key="2">
    <source>
        <dbReference type="Proteomes" id="UP000007032"/>
    </source>
</evidence>
<proteinExistence type="predicted"/>
<dbReference type="RefSeq" id="WP_006656739.1">
    <property type="nucleotide sequence ID" value="NZ_CM000776.2"/>
</dbReference>
<dbReference type="Proteomes" id="UP000007032">
    <property type="component" value="Chromosome"/>
</dbReference>
<sequence>MSKQAIAKEAGLGKEFPEFFYNQKDFEAESEKIQSFYDAVFPKTIHQNQKVRFMTNCKEIKQVELITNDDNFSYNLKEKNEKN</sequence>
<evidence type="ECO:0000313" key="1">
    <source>
        <dbReference type="EMBL" id="EES89066.1"/>
    </source>
</evidence>
<gene>
    <name evidence="1" type="ORF">HCAN_0348</name>
</gene>
<dbReference type="EMBL" id="CM000776">
    <property type="protein sequence ID" value="EES89066.1"/>
    <property type="molecule type" value="Genomic_DNA"/>
</dbReference>
<accession>C5ZVY5</accession>
<dbReference type="STRING" id="537970.HCAN_0348"/>
<reference evidence="1 2" key="1">
    <citation type="journal article" date="2009" name="J. Bacteriol.">
        <title>Genome sequence of the emerging pathogen Helicobacter canadensis.</title>
        <authorList>
            <person name="Loman N.J."/>
            <person name="Snyder L.A."/>
            <person name="Linton J.D."/>
            <person name="Langdon R."/>
            <person name="Lawson A.J."/>
            <person name="Weinstock G.M."/>
            <person name="Wren B.W."/>
            <person name="Pallen M.J."/>
        </authorList>
    </citation>
    <scope>NUCLEOTIDE SEQUENCE [LARGE SCALE GENOMIC DNA]</scope>
    <source>
        <strain evidence="1 2">MIT 98-5491</strain>
    </source>
</reference>
<dbReference type="AlphaFoldDB" id="C5ZVY5"/>
<name>C5ZVY5_9HELI</name>
<protein>
    <submittedName>
        <fullName evidence="1">Uncharacterized protein</fullName>
    </submittedName>
</protein>
<keyword evidence="2" id="KW-1185">Reference proteome</keyword>